<evidence type="ECO:0000313" key="3">
    <source>
        <dbReference type="Proteomes" id="UP001440984"/>
    </source>
</evidence>
<dbReference type="EMBL" id="JBDZYD010000009">
    <property type="protein sequence ID" value="MEQ0562326.1"/>
    <property type="molecule type" value="Genomic_DNA"/>
</dbReference>
<dbReference type="Proteomes" id="UP001440984">
    <property type="component" value="Unassembled WGS sequence"/>
</dbReference>
<comment type="caution">
    <text evidence="2">The sequence shown here is derived from an EMBL/GenBank/DDBJ whole genome shotgun (WGS) entry which is preliminary data.</text>
</comment>
<keyword evidence="3" id="KW-1185">Reference proteome</keyword>
<reference evidence="2 3" key="1">
    <citation type="submission" date="2024-05" db="EMBL/GenBank/DDBJ databases">
        <authorList>
            <person name="Zhao H."/>
            <person name="Xu Y."/>
            <person name="Lin S."/>
            <person name="Spain J.C."/>
            <person name="Zhou N.-Y."/>
        </authorList>
    </citation>
    <scope>NUCLEOTIDE SEQUENCE [LARGE SCALE GENOMIC DNA]</scope>
    <source>
        <strain evidence="2 3">NEAU-NG30</strain>
    </source>
</reference>
<protein>
    <submittedName>
        <fullName evidence="2">Uncharacterized protein</fullName>
    </submittedName>
</protein>
<proteinExistence type="predicted"/>
<accession>A0ABV0LJG9</accession>
<name>A0ABV0LJG9_9PSEU</name>
<feature type="transmembrane region" description="Helical" evidence="1">
    <location>
        <begin position="55"/>
        <end position="75"/>
    </location>
</feature>
<organism evidence="2 3">
    <name type="scientific">Amycolatopsis melonis</name>
    <dbReference type="NCBI Taxonomy" id="3156488"/>
    <lineage>
        <taxon>Bacteria</taxon>
        <taxon>Bacillati</taxon>
        <taxon>Actinomycetota</taxon>
        <taxon>Actinomycetes</taxon>
        <taxon>Pseudonocardiales</taxon>
        <taxon>Pseudonocardiaceae</taxon>
        <taxon>Amycolatopsis</taxon>
    </lineage>
</organism>
<evidence type="ECO:0000313" key="2">
    <source>
        <dbReference type="EMBL" id="MEQ0562326.1"/>
    </source>
</evidence>
<gene>
    <name evidence="2" type="ORF">ABJI51_24850</name>
</gene>
<keyword evidence="1" id="KW-0812">Transmembrane</keyword>
<evidence type="ECO:0000256" key="1">
    <source>
        <dbReference type="SAM" id="Phobius"/>
    </source>
</evidence>
<feature type="transmembrane region" description="Helical" evidence="1">
    <location>
        <begin position="24"/>
        <end position="49"/>
    </location>
</feature>
<dbReference type="RefSeq" id="WP_348953807.1">
    <property type="nucleotide sequence ID" value="NZ_JBDZYD010000009.1"/>
</dbReference>
<sequence length="313" mass="35734">MSKLYARKAPAMLKSLIEWFDRQLLARGAAATVRSIFAVLGFSVAVAAVPGVPAIKLSALLLMILLALTFALVLLHDRARLKQQADEDRFLLSRYCRFLGERHGYVARVLSWRQAAVIAADGSAKEVIRIHAVSMRRELYFLPLKFGARWEQPKAVQKQVRVKVRSLLLEEKRGTSWRATVNWLTDGRFELICHLRAPVKMGADIKVEIEWFWPGKCAPLVKRREPEEFVFKFNKLMPVEFAEYRITLPVGHEAYCEPIGFEEPSDSFEIRCTENPNESKTYTFTGLGLTPGRELGMRLEVKPRDAARMLIED</sequence>
<keyword evidence="1" id="KW-0472">Membrane</keyword>
<keyword evidence="1" id="KW-1133">Transmembrane helix</keyword>